<dbReference type="EMBL" id="JACFXV010000053">
    <property type="protein sequence ID" value="MBA5777715.1"/>
    <property type="molecule type" value="Genomic_DNA"/>
</dbReference>
<dbReference type="PROSITE" id="PS50894">
    <property type="entry name" value="HPT"/>
    <property type="match status" value="1"/>
</dbReference>
<evidence type="ECO:0000313" key="5">
    <source>
        <dbReference type="Proteomes" id="UP000541109"/>
    </source>
</evidence>
<dbReference type="SUPFAM" id="SSF47226">
    <property type="entry name" value="Histidine-containing phosphotransfer domain, HPT domain"/>
    <property type="match status" value="1"/>
</dbReference>
<evidence type="ECO:0000259" key="3">
    <source>
        <dbReference type="PROSITE" id="PS50894"/>
    </source>
</evidence>
<accession>A0A839AF02</accession>
<evidence type="ECO:0000256" key="2">
    <source>
        <dbReference type="PROSITE-ProRule" id="PRU00110"/>
    </source>
</evidence>
<dbReference type="GO" id="GO:0004672">
    <property type="term" value="F:protein kinase activity"/>
    <property type="evidence" value="ECO:0007669"/>
    <property type="project" value="UniProtKB-ARBA"/>
</dbReference>
<organism evidence="4 5">
    <name type="scientific">Stappia albiluteola</name>
    <dbReference type="NCBI Taxonomy" id="2758565"/>
    <lineage>
        <taxon>Bacteria</taxon>
        <taxon>Pseudomonadati</taxon>
        <taxon>Pseudomonadota</taxon>
        <taxon>Alphaproteobacteria</taxon>
        <taxon>Hyphomicrobiales</taxon>
        <taxon>Stappiaceae</taxon>
        <taxon>Stappia</taxon>
    </lineage>
</organism>
<feature type="domain" description="HPt" evidence="3">
    <location>
        <begin position="29"/>
        <end position="122"/>
    </location>
</feature>
<feature type="modified residue" description="Phosphohistidine" evidence="2">
    <location>
        <position position="69"/>
    </location>
</feature>
<keyword evidence="5" id="KW-1185">Reference proteome</keyword>
<dbReference type="InterPro" id="IPR036641">
    <property type="entry name" value="HPT_dom_sf"/>
</dbReference>
<dbReference type="RefSeq" id="WP_182165316.1">
    <property type="nucleotide sequence ID" value="NZ_JACFXV010000053.1"/>
</dbReference>
<gene>
    <name evidence="4" type="ORF">H2509_11325</name>
</gene>
<sequence length="122" mass="13055">MVQAVLQNHDGGEKDSGRAPVDLVHLARHTLGNRALEQEVLRLFLRQSELVLKRMEAAEQTKVLGEQAHTIKGSARGIGAWKVAMAAESLEMEAAAGRRGSLMALKAAVGEANGFISGLLEN</sequence>
<evidence type="ECO:0000256" key="1">
    <source>
        <dbReference type="ARBA" id="ARBA00023012"/>
    </source>
</evidence>
<dbReference type="Pfam" id="PF01627">
    <property type="entry name" value="Hpt"/>
    <property type="match status" value="1"/>
</dbReference>
<evidence type="ECO:0000313" key="4">
    <source>
        <dbReference type="EMBL" id="MBA5777715.1"/>
    </source>
</evidence>
<comment type="caution">
    <text evidence="4">The sequence shown here is derived from an EMBL/GenBank/DDBJ whole genome shotgun (WGS) entry which is preliminary data.</text>
</comment>
<name>A0A839AF02_9HYPH</name>
<dbReference type="GO" id="GO:0000160">
    <property type="term" value="P:phosphorelay signal transduction system"/>
    <property type="evidence" value="ECO:0007669"/>
    <property type="project" value="UniProtKB-KW"/>
</dbReference>
<dbReference type="InterPro" id="IPR008207">
    <property type="entry name" value="Sig_transdc_His_kin_Hpt_dom"/>
</dbReference>
<dbReference type="Proteomes" id="UP000541109">
    <property type="component" value="Unassembled WGS sequence"/>
</dbReference>
<keyword evidence="2" id="KW-0597">Phosphoprotein</keyword>
<reference evidence="4 5" key="1">
    <citation type="submission" date="2020-07" db="EMBL/GenBank/DDBJ databases">
        <title>Stappia sp., F7233, whole genome shotgun sequencing project.</title>
        <authorList>
            <person name="Jiang S."/>
            <person name="Liu Z.W."/>
            <person name="Du Z.J."/>
        </authorList>
    </citation>
    <scope>NUCLEOTIDE SEQUENCE [LARGE SCALE GENOMIC DNA]</scope>
    <source>
        <strain evidence="4 5">F7233</strain>
    </source>
</reference>
<dbReference type="AlphaFoldDB" id="A0A839AF02"/>
<keyword evidence="1" id="KW-0902">Two-component regulatory system</keyword>
<proteinExistence type="predicted"/>
<protein>
    <submittedName>
        <fullName evidence="4">Hpt domain-containing protein</fullName>
    </submittedName>
</protein>
<dbReference type="Gene3D" id="1.20.120.160">
    <property type="entry name" value="HPT domain"/>
    <property type="match status" value="1"/>
</dbReference>